<organism evidence="2 3">
    <name type="scientific">Tessaracoccus defluvii</name>
    <dbReference type="NCBI Taxonomy" id="1285901"/>
    <lineage>
        <taxon>Bacteria</taxon>
        <taxon>Bacillati</taxon>
        <taxon>Actinomycetota</taxon>
        <taxon>Actinomycetes</taxon>
        <taxon>Propionibacteriales</taxon>
        <taxon>Propionibacteriaceae</taxon>
        <taxon>Tessaracoccus</taxon>
    </lineage>
</organism>
<dbReference type="KEGG" id="tdf:H9L22_00235"/>
<sequence length="120" mass="12885">MLGNPLIRLLLRRIDRASAPADAEVDVARANLGLVEAQRELPGGRWIGILERLTVYVCILTGFTAGIAVALAVKGLGRYAELATAGPTSRKGELFIIGTFASLLWAAAWAGLAWWGIRAW</sequence>
<dbReference type="Proteomes" id="UP000516117">
    <property type="component" value="Chromosome"/>
</dbReference>
<keyword evidence="3" id="KW-1185">Reference proteome</keyword>
<gene>
    <name evidence="2" type="ORF">H9L22_00235</name>
</gene>
<dbReference type="EMBL" id="CP060789">
    <property type="protein sequence ID" value="QNP57407.1"/>
    <property type="molecule type" value="Genomic_DNA"/>
</dbReference>
<evidence type="ECO:0000256" key="1">
    <source>
        <dbReference type="SAM" id="Phobius"/>
    </source>
</evidence>
<evidence type="ECO:0000313" key="2">
    <source>
        <dbReference type="EMBL" id="QNP57407.1"/>
    </source>
</evidence>
<proteinExistence type="predicted"/>
<reference evidence="2 3" key="1">
    <citation type="submission" date="2020-08" db="EMBL/GenBank/DDBJ databases">
        <title>Genome sequence of Tessaracoccus defluvii JCM 17540T.</title>
        <authorList>
            <person name="Hyun D.-W."/>
            <person name="Bae J.-W."/>
        </authorList>
    </citation>
    <scope>NUCLEOTIDE SEQUENCE [LARGE SCALE GENOMIC DNA]</scope>
    <source>
        <strain evidence="2 3">JCM 17540</strain>
    </source>
</reference>
<keyword evidence="1" id="KW-0472">Membrane</keyword>
<feature type="transmembrane region" description="Helical" evidence="1">
    <location>
        <begin position="53"/>
        <end position="73"/>
    </location>
</feature>
<evidence type="ECO:0000313" key="3">
    <source>
        <dbReference type="Proteomes" id="UP000516117"/>
    </source>
</evidence>
<accession>A0A7H0HA41</accession>
<name>A0A7H0HA41_9ACTN</name>
<keyword evidence="1" id="KW-1133">Transmembrane helix</keyword>
<feature type="transmembrane region" description="Helical" evidence="1">
    <location>
        <begin position="94"/>
        <end position="117"/>
    </location>
</feature>
<dbReference type="AlphaFoldDB" id="A0A7H0HA41"/>
<keyword evidence="1" id="KW-0812">Transmembrane</keyword>
<protein>
    <submittedName>
        <fullName evidence="2">Uncharacterized protein</fullName>
    </submittedName>
</protein>